<evidence type="ECO:0000313" key="1">
    <source>
        <dbReference type="EMBL" id="CAG8457724.1"/>
    </source>
</evidence>
<keyword evidence="2" id="KW-1185">Reference proteome</keyword>
<accession>A0A9N8YZA7</accession>
<protein>
    <submittedName>
        <fullName evidence="1">2514_t:CDS:1</fullName>
    </submittedName>
</protein>
<dbReference type="OrthoDB" id="2333764at2759"/>
<name>A0A9N8YZA7_9GLOM</name>
<organism evidence="1 2">
    <name type="scientific">Funneliformis caledonium</name>
    <dbReference type="NCBI Taxonomy" id="1117310"/>
    <lineage>
        <taxon>Eukaryota</taxon>
        <taxon>Fungi</taxon>
        <taxon>Fungi incertae sedis</taxon>
        <taxon>Mucoromycota</taxon>
        <taxon>Glomeromycotina</taxon>
        <taxon>Glomeromycetes</taxon>
        <taxon>Glomerales</taxon>
        <taxon>Glomeraceae</taxon>
        <taxon>Funneliformis</taxon>
    </lineage>
</organism>
<dbReference type="Proteomes" id="UP000789570">
    <property type="component" value="Unassembled WGS sequence"/>
</dbReference>
<comment type="caution">
    <text evidence="1">The sequence shown here is derived from an EMBL/GenBank/DDBJ whole genome shotgun (WGS) entry which is preliminary data.</text>
</comment>
<gene>
    <name evidence="1" type="ORF">FCALED_LOCUS1588</name>
</gene>
<dbReference type="AlphaFoldDB" id="A0A9N8YZA7"/>
<dbReference type="EMBL" id="CAJVPQ010000209">
    <property type="protein sequence ID" value="CAG8457724.1"/>
    <property type="molecule type" value="Genomic_DNA"/>
</dbReference>
<evidence type="ECO:0000313" key="2">
    <source>
        <dbReference type="Proteomes" id="UP000789570"/>
    </source>
</evidence>
<proteinExistence type="predicted"/>
<reference evidence="1" key="1">
    <citation type="submission" date="2021-06" db="EMBL/GenBank/DDBJ databases">
        <authorList>
            <person name="Kallberg Y."/>
            <person name="Tangrot J."/>
            <person name="Rosling A."/>
        </authorList>
    </citation>
    <scope>NUCLEOTIDE SEQUENCE</scope>
    <source>
        <strain evidence="1">UK204</strain>
    </source>
</reference>
<sequence length="129" mass="15507">MTTPYDLISLDILEVDPQDVLVIPPLYNDDDHLESKLKLTYRQMIRSARLHQHIPTLTYAYYLGMLIDSHEIPKDIIRKTITPYYRRAAERTYFIFENNISQIYRLKFTTLFLIERLKMVEYQSLCQPF</sequence>